<feature type="compositionally biased region" description="Polar residues" evidence="2">
    <location>
        <begin position="566"/>
        <end position="597"/>
    </location>
</feature>
<dbReference type="SUPFAM" id="SSF55486">
    <property type="entry name" value="Metalloproteases ('zincins'), catalytic domain"/>
    <property type="match status" value="1"/>
</dbReference>
<evidence type="ECO:0000256" key="2">
    <source>
        <dbReference type="SAM" id="MobiDB-lite"/>
    </source>
</evidence>
<feature type="domain" description="Peptidase M13 N-terminal" evidence="3">
    <location>
        <begin position="38"/>
        <end position="429"/>
    </location>
</feature>
<dbReference type="Pfam" id="PF05649">
    <property type="entry name" value="Peptidase_M13_N"/>
    <property type="match status" value="1"/>
</dbReference>
<feature type="compositionally biased region" description="Basic and acidic residues" evidence="2">
    <location>
        <begin position="542"/>
        <end position="563"/>
    </location>
</feature>
<dbReference type="GO" id="GO:0004222">
    <property type="term" value="F:metalloendopeptidase activity"/>
    <property type="evidence" value="ECO:0007669"/>
    <property type="project" value="InterPro"/>
</dbReference>
<dbReference type="AlphaFoldDB" id="A0A147BMC2"/>
<dbReference type="EMBL" id="GEGO01003485">
    <property type="protein sequence ID" value="JAR91919.1"/>
    <property type="molecule type" value="Transcribed_RNA"/>
</dbReference>
<proteinExistence type="inferred from homology"/>
<dbReference type="Gene3D" id="3.40.390.10">
    <property type="entry name" value="Collagenase (Catalytic Domain)"/>
    <property type="match status" value="1"/>
</dbReference>
<dbReference type="InterPro" id="IPR008753">
    <property type="entry name" value="Peptidase_M13_N"/>
</dbReference>
<feature type="region of interest" description="Disordered" evidence="2">
    <location>
        <begin position="541"/>
        <end position="640"/>
    </location>
</feature>
<evidence type="ECO:0000313" key="4">
    <source>
        <dbReference type="EMBL" id="JAR91919.1"/>
    </source>
</evidence>
<dbReference type="InterPro" id="IPR000718">
    <property type="entry name" value="Peptidase_M13"/>
</dbReference>
<dbReference type="GO" id="GO:0005886">
    <property type="term" value="C:plasma membrane"/>
    <property type="evidence" value="ECO:0007669"/>
    <property type="project" value="TreeGrafter"/>
</dbReference>
<dbReference type="Gene3D" id="1.10.1380.10">
    <property type="entry name" value="Neutral endopeptidase , domain2"/>
    <property type="match status" value="1"/>
</dbReference>
<dbReference type="GO" id="GO:0016485">
    <property type="term" value="P:protein processing"/>
    <property type="evidence" value="ECO:0007669"/>
    <property type="project" value="TreeGrafter"/>
</dbReference>
<organism evidence="4">
    <name type="scientific">Ixodes ricinus</name>
    <name type="common">Common tick</name>
    <name type="synonym">Acarus ricinus</name>
    <dbReference type="NCBI Taxonomy" id="34613"/>
    <lineage>
        <taxon>Eukaryota</taxon>
        <taxon>Metazoa</taxon>
        <taxon>Ecdysozoa</taxon>
        <taxon>Arthropoda</taxon>
        <taxon>Chelicerata</taxon>
        <taxon>Arachnida</taxon>
        <taxon>Acari</taxon>
        <taxon>Parasitiformes</taxon>
        <taxon>Ixodida</taxon>
        <taxon>Ixodoidea</taxon>
        <taxon>Ixodidae</taxon>
        <taxon>Ixodinae</taxon>
        <taxon>Ixodes</taxon>
    </lineage>
</organism>
<protein>
    <submittedName>
        <fullName evidence="4">Putative peptidase family m13 includes neprilysin</fullName>
    </submittedName>
</protein>
<evidence type="ECO:0000259" key="3">
    <source>
        <dbReference type="Pfam" id="PF05649"/>
    </source>
</evidence>
<dbReference type="PANTHER" id="PTHR11733:SF241">
    <property type="entry name" value="GH26575P-RELATED"/>
    <property type="match status" value="1"/>
</dbReference>
<reference evidence="4" key="1">
    <citation type="journal article" date="2018" name="PLoS Negl. Trop. Dis.">
        <title>Sialome diversity of ticks revealed by RNAseq of single tick salivary glands.</title>
        <authorList>
            <person name="Perner J."/>
            <person name="Kropackova S."/>
            <person name="Kopacek P."/>
            <person name="Ribeiro J.M."/>
        </authorList>
    </citation>
    <scope>NUCLEOTIDE SEQUENCE</scope>
    <source>
        <strain evidence="4">Siblings of single egg batch collected in Ceske Budejovice</strain>
        <tissue evidence="4">Salivary glands</tissue>
    </source>
</reference>
<accession>A0A147BMC2</accession>
<feature type="compositionally biased region" description="Basic and acidic residues" evidence="2">
    <location>
        <begin position="617"/>
        <end position="628"/>
    </location>
</feature>
<dbReference type="InterPro" id="IPR024079">
    <property type="entry name" value="MetalloPept_cat_dom_sf"/>
</dbReference>
<evidence type="ECO:0000256" key="1">
    <source>
        <dbReference type="ARBA" id="ARBA00007357"/>
    </source>
</evidence>
<dbReference type="PANTHER" id="PTHR11733">
    <property type="entry name" value="ZINC METALLOPROTEASE FAMILY M13 NEPRILYSIN-RELATED"/>
    <property type="match status" value="1"/>
</dbReference>
<dbReference type="InterPro" id="IPR042089">
    <property type="entry name" value="Peptidase_M13_dom_2"/>
</dbReference>
<name>A0A147BMC2_IXORI</name>
<dbReference type="PROSITE" id="PS51885">
    <property type="entry name" value="NEPRILYSIN"/>
    <property type="match status" value="1"/>
</dbReference>
<comment type="similarity">
    <text evidence="1">Belongs to the peptidase M13 family.</text>
</comment>
<feature type="non-terminal residue" evidence="4">
    <location>
        <position position="1"/>
    </location>
</feature>
<feature type="non-terminal residue" evidence="4">
    <location>
        <position position="679"/>
    </location>
</feature>
<sequence>AKTYNEMCCLDRKACYSDVCWERAGMLLYSRNEVDDSCHNFYHTMCYGWGKMKETLGLIENPETQLKLDLHAALSRTSYVPLTLTHKTLPDQMVTQKVSMAYKACRRDTSDDIWKREVTRTLLEHGISNWPRKRTEVDNVKKSLGQLLQETGLKPLLDYAVVKESSFPSEYRLQLEHKDYTFIRIAEMDSDCEDVEFTKVNPYTRYLMLCITTLRPFLSVVEAFDIAIEILKVEIEVAKIASSIVTETIGDIRIQDFEELFGDFPLLKIMEKDIPHHVIKLYKNFKILVKDEETVAYLIHYMSTLDERILENYLGWQIISNLAQFSGDKVHKAFVDMFRRDSDTEVTYTARPELCLDFLAGESGIMRPAVEYVYLQSYFNASAKTEVTDIIKALNQTFIQTIHSFSWMDKDTKDAILEKIKHLRYHVGFWDKMLDEKYINTLYQDLPSFHNQATFIEISQMVAQNNFFHDLRKILTEIQVERASIDPLQVVMFYDATQTAIVMPAAFIRGMNYQYGLPDAANFGTLGMHIAKSLATIFGPEGTRDFENQGEATDSKESNELGHDFQPSQEPNLDQDQSSTPSQEPNLDQNQSSTPSQEPYLDHDQSSTPSNNYPNKYPDKLNPEEYRPKSKNMHFGSHSSLWSDTTKQEFLKHSSCLQQHFSGADAQDFVESNETDEFM</sequence>